<organism evidence="1 2">
    <name type="scientific">Ruegeria atlantica</name>
    <dbReference type="NCBI Taxonomy" id="81569"/>
    <lineage>
        <taxon>Bacteria</taxon>
        <taxon>Pseudomonadati</taxon>
        <taxon>Pseudomonadota</taxon>
        <taxon>Alphaproteobacteria</taxon>
        <taxon>Rhodobacterales</taxon>
        <taxon>Roseobacteraceae</taxon>
        <taxon>Ruegeria</taxon>
    </lineage>
</organism>
<sequence length="170" mass="19561">MLLVTFKAVEKTFVFGATIAALIPLAQWTRESEARNFERMASFIELGDTCSNWMQDEVIEGMAIELKDTIERDEELAPIPVQVRANQIIFCADVLDWFQDEFGREGDPSAYEYLEMVFYASHWAVPNNYEDYLVKVRNNPNLAGTHEAYSTASPWWQAETVDEYLESGRN</sequence>
<dbReference type="Proteomes" id="UP000050783">
    <property type="component" value="Unassembled WGS sequence"/>
</dbReference>
<dbReference type="EMBL" id="CYPU01000070">
    <property type="protein sequence ID" value="CUH49658.1"/>
    <property type="molecule type" value="Genomic_DNA"/>
</dbReference>
<dbReference type="OrthoDB" id="7704943at2"/>
<accession>A0A0P1EH48</accession>
<reference evidence="1 2" key="1">
    <citation type="submission" date="2015-09" db="EMBL/GenBank/DDBJ databases">
        <authorList>
            <consortium name="Swine Surveillance"/>
        </authorList>
    </citation>
    <scope>NUCLEOTIDE SEQUENCE [LARGE SCALE GENOMIC DNA]</scope>
    <source>
        <strain evidence="1 2">CECT 4292</strain>
    </source>
</reference>
<protein>
    <submittedName>
        <fullName evidence="1">Uncharacterized protein</fullName>
    </submittedName>
</protein>
<name>A0A0P1EH48_9RHOB</name>
<proteinExistence type="predicted"/>
<evidence type="ECO:0000313" key="1">
    <source>
        <dbReference type="EMBL" id="CUH49658.1"/>
    </source>
</evidence>
<dbReference type="GeneID" id="55494995"/>
<evidence type="ECO:0000313" key="2">
    <source>
        <dbReference type="Proteomes" id="UP000050783"/>
    </source>
</evidence>
<dbReference type="AlphaFoldDB" id="A0A0P1EH48"/>
<gene>
    <name evidence="1" type="ORF">RUA4292_03855</name>
</gene>
<dbReference type="RefSeq" id="WP_058279039.1">
    <property type="nucleotide sequence ID" value="NZ_CYPU01000070.1"/>
</dbReference>